<dbReference type="EMBL" id="JBELOE010000211">
    <property type="protein sequence ID" value="MER2492396.1"/>
    <property type="molecule type" value="Genomic_DNA"/>
</dbReference>
<protein>
    <submittedName>
        <fullName evidence="11">Type II secretion system protein GspC</fullName>
    </submittedName>
</protein>
<keyword evidence="8" id="KW-1133">Transmembrane helix</keyword>
<evidence type="ECO:0000256" key="6">
    <source>
        <dbReference type="ARBA" id="ARBA00022692"/>
    </source>
</evidence>
<gene>
    <name evidence="11" type="primary">gspC</name>
    <name evidence="11" type="ORF">ABS311_10945</name>
</gene>
<reference evidence="11 12" key="1">
    <citation type="submission" date="2024-06" db="EMBL/GenBank/DDBJ databases">
        <authorList>
            <person name="Chen R.Y."/>
        </authorList>
    </citation>
    <scope>NUCLEOTIDE SEQUENCE [LARGE SCALE GENOMIC DNA]</scope>
    <source>
        <strain evidence="11 12">D2</strain>
    </source>
</reference>
<name>A0ABV1RHI2_9ALTE</name>
<keyword evidence="12" id="KW-1185">Reference proteome</keyword>
<dbReference type="Proteomes" id="UP001467690">
    <property type="component" value="Unassembled WGS sequence"/>
</dbReference>
<comment type="subcellular location">
    <subcellularLocation>
        <location evidence="1">Cell inner membrane</location>
    </subcellularLocation>
</comment>
<dbReference type="RefSeq" id="WP_350401915.1">
    <property type="nucleotide sequence ID" value="NZ_JBELOE010000211.1"/>
</dbReference>
<organism evidence="11 12">
    <name type="scientific">Catenovulum sediminis</name>
    <dbReference type="NCBI Taxonomy" id="1740262"/>
    <lineage>
        <taxon>Bacteria</taxon>
        <taxon>Pseudomonadati</taxon>
        <taxon>Pseudomonadota</taxon>
        <taxon>Gammaproteobacteria</taxon>
        <taxon>Alteromonadales</taxon>
        <taxon>Alteromonadaceae</taxon>
        <taxon>Catenovulum</taxon>
    </lineage>
</organism>
<keyword evidence="4" id="KW-1003">Cell membrane</keyword>
<evidence type="ECO:0000256" key="4">
    <source>
        <dbReference type="ARBA" id="ARBA00022475"/>
    </source>
</evidence>
<evidence type="ECO:0000256" key="3">
    <source>
        <dbReference type="ARBA" id="ARBA00022448"/>
    </source>
</evidence>
<dbReference type="Pfam" id="PF11356">
    <property type="entry name" value="T2SSC"/>
    <property type="match status" value="1"/>
</dbReference>
<evidence type="ECO:0000256" key="8">
    <source>
        <dbReference type="ARBA" id="ARBA00022989"/>
    </source>
</evidence>
<evidence type="ECO:0000313" key="11">
    <source>
        <dbReference type="EMBL" id="MER2492396.1"/>
    </source>
</evidence>
<proteinExistence type="inferred from homology"/>
<dbReference type="InterPro" id="IPR024961">
    <property type="entry name" value="T2SS_GspC_N"/>
</dbReference>
<evidence type="ECO:0000256" key="2">
    <source>
        <dbReference type="ARBA" id="ARBA00007986"/>
    </source>
</evidence>
<dbReference type="InterPro" id="IPR036034">
    <property type="entry name" value="PDZ_sf"/>
</dbReference>
<keyword evidence="7" id="KW-0653">Protein transport</keyword>
<dbReference type="Gene3D" id="2.30.42.10">
    <property type="match status" value="1"/>
</dbReference>
<keyword evidence="5" id="KW-0997">Cell inner membrane</keyword>
<keyword evidence="3" id="KW-0813">Transport</keyword>
<evidence type="ECO:0000256" key="1">
    <source>
        <dbReference type="ARBA" id="ARBA00004533"/>
    </source>
</evidence>
<dbReference type="Gene3D" id="2.30.30.830">
    <property type="match status" value="1"/>
</dbReference>
<comment type="similarity">
    <text evidence="2">Belongs to the GSP C family.</text>
</comment>
<evidence type="ECO:0000256" key="5">
    <source>
        <dbReference type="ARBA" id="ARBA00022519"/>
    </source>
</evidence>
<sequence>MQDKIHQGLELAKKLPQQSLSRALQVLLVIYIAWLCADLTWKFFPVPKPATLNIQSTSTASQSTVVADIRRITNLNLFGDYNAAPVIQRQVEEAPQTTLNLKLTGVVPSSAPELAAAIIEKSGSQDVYSINEKIDGTRAVIREIYADRVILEQSGRRETLMLEGQDYSALAAPETESVGFDAPQVIEETEQAAITGEAKEAIEELREEAFSDPGKLVDYLKVSPVRREGELVGYRLYPGKDPQLFQSVGLNAGDIAIEINGYDLTNLSQAMQAMAQLKDAEEASIMVERDGSIRQIYISLY</sequence>
<accession>A0ABV1RHI2</accession>
<keyword evidence="6" id="KW-0812">Transmembrane</keyword>
<evidence type="ECO:0000259" key="10">
    <source>
        <dbReference type="Pfam" id="PF11356"/>
    </source>
</evidence>
<evidence type="ECO:0000313" key="12">
    <source>
        <dbReference type="Proteomes" id="UP001467690"/>
    </source>
</evidence>
<keyword evidence="9" id="KW-0472">Membrane</keyword>
<comment type="caution">
    <text evidence="11">The sequence shown here is derived from an EMBL/GenBank/DDBJ whole genome shotgun (WGS) entry which is preliminary data.</text>
</comment>
<dbReference type="NCBIfam" id="TIGR01713">
    <property type="entry name" value="typeII_sec_gspC"/>
    <property type="match status" value="1"/>
</dbReference>
<dbReference type="InterPro" id="IPR001639">
    <property type="entry name" value="T2SS_protein-GspC"/>
</dbReference>
<evidence type="ECO:0000256" key="7">
    <source>
        <dbReference type="ARBA" id="ARBA00022927"/>
    </source>
</evidence>
<evidence type="ECO:0000256" key="9">
    <source>
        <dbReference type="ARBA" id="ARBA00023136"/>
    </source>
</evidence>
<feature type="domain" description="Type II secretion system protein GspC N-terminal" evidence="10">
    <location>
        <begin position="26"/>
        <end position="162"/>
    </location>
</feature>
<dbReference type="SUPFAM" id="SSF50156">
    <property type="entry name" value="PDZ domain-like"/>
    <property type="match status" value="1"/>
</dbReference>